<proteinExistence type="predicted"/>
<gene>
    <name evidence="1" type="ORF">SAMN05192584_106240</name>
</gene>
<dbReference type="AlphaFoldDB" id="A0A1I4A114"/>
<dbReference type="EMBL" id="FOSG01000006">
    <property type="protein sequence ID" value="SFK49576.1"/>
    <property type="molecule type" value="Genomic_DNA"/>
</dbReference>
<name>A0A1I4A114_9ACTN</name>
<evidence type="ECO:0000313" key="1">
    <source>
        <dbReference type="EMBL" id="SFK49576.1"/>
    </source>
</evidence>
<reference evidence="2" key="1">
    <citation type="submission" date="2016-10" db="EMBL/GenBank/DDBJ databases">
        <authorList>
            <person name="Varghese N."/>
            <person name="Submissions S."/>
        </authorList>
    </citation>
    <scope>NUCLEOTIDE SEQUENCE [LARGE SCALE GENOMIC DNA]</scope>
    <source>
        <strain evidence="2">PL19</strain>
    </source>
</reference>
<organism evidence="1 2">
    <name type="scientific">Streptomyces pini</name>
    <dbReference type="NCBI Taxonomy" id="1520580"/>
    <lineage>
        <taxon>Bacteria</taxon>
        <taxon>Bacillati</taxon>
        <taxon>Actinomycetota</taxon>
        <taxon>Actinomycetes</taxon>
        <taxon>Kitasatosporales</taxon>
        <taxon>Streptomycetaceae</taxon>
        <taxon>Streptomyces</taxon>
    </lineage>
</organism>
<sequence length="237" mass="25584">MRDMAHPTVDWSRLRHAYGPADDVPGLFDRLTGGREDERVWHDLWSALCHQGTVYEASYAALPLLADIAAGRAPGDRRQAVLMAGLIVAEADAARRSHHASRITELASVAHACLSDVPAAEPETFVYLAQSLLAFEGVPVWSSRLDLLLEEFEVECPECEAAVCVLPGEYADECDTELHPASPDGLTGIGARVHAMALGAGRREVADWATRLFGHATCPECETRFGISENVIGQAAP</sequence>
<dbReference type="Proteomes" id="UP000198928">
    <property type="component" value="Unassembled WGS sequence"/>
</dbReference>
<keyword evidence="2" id="KW-1185">Reference proteome</keyword>
<protein>
    <submittedName>
        <fullName evidence="1">Uncharacterized protein</fullName>
    </submittedName>
</protein>
<accession>A0A1I4A114</accession>
<evidence type="ECO:0000313" key="2">
    <source>
        <dbReference type="Proteomes" id="UP000198928"/>
    </source>
</evidence>